<organism evidence="2 3">
    <name type="scientific">Sphingomonas jejuensis</name>
    <dbReference type="NCBI Taxonomy" id="904715"/>
    <lineage>
        <taxon>Bacteria</taxon>
        <taxon>Pseudomonadati</taxon>
        <taxon>Pseudomonadota</taxon>
        <taxon>Alphaproteobacteria</taxon>
        <taxon>Sphingomonadales</taxon>
        <taxon>Sphingomonadaceae</taxon>
        <taxon>Sphingomonas</taxon>
    </lineage>
</organism>
<dbReference type="EMBL" id="JAATJE010000001">
    <property type="protein sequence ID" value="NJC34230.1"/>
    <property type="molecule type" value="Genomic_DNA"/>
</dbReference>
<gene>
    <name evidence="2" type="ORF">GGR88_001704</name>
</gene>
<evidence type="ECO:0000313" key="2">
    <source>
        <dbReference type="EMBL" id="NJC34230.1"/>
    </source>
</evidence>
<name>A0ABX0XLW3_9SPHN</name>
<proteinExistence type="predicted"/>
<evidence type="ECO:0000313" key="3">
    <source>
        <dbReference type="Proteomes" id="UP000734218"/>
    </source>
</evidence>
<reference evidence="2 3" key="1">
    <citation type="submission" date="2020-03" db="EMBL/GenBank/DDBJ databases">
        <title>Genomic Encyclopedia of Type Strains, Phase IV (KMG-IV): sequencing the most valuable type-strain genomes for metagenomic binning, comparative biology and taxonomic classification.</title>
        <authorList>
            <person name="Goeker M."/>
        </authorList>
    </citation>
    <scope>NUCLEOTIDE SEQUENCE [LARGE SCALE GENOMIC DNA]</scope>
    <source>
        <strain evidence="2 3">DSM 27651</strain>
    </source>
</reference>
<dbReference type="Pfam" id="PF10988">
    <property type="entry name" value="DUF2807"/>
    <property type="match status" value="1"/>
</dbReference>
<dbReference type="Gene3D" id="2.160.20.120">
    <property type="match status" value="1"/>
</dbReference>
<keyword evidence="3" id="KW-1185">Reference proteome</keyword>
<accession>A0ABX0XLW3</accession>
<protein>
    <recommendedName>
        <fullName evidence="1">Putative auto-transporter adhesin head GIN domain-containing protein</fullName>
    </recommendedName>
</protein>
<dbReference type="RefSeq" id="WP_167954096.1">
    <property type="nucleotide sequence ID" value="NZ_JAATJE010000001.1"/>
</dbReference>
<evidence type="ECO:0000259" key="1">
    <source>
        <dbReference type="Pfam" id="PF10988"/>
    </source>
</evidence>
<dbReference type="InterPro" id="IPR021255">
    <property type="entry name" value="DUF2807"/>
</dbReference>
<comment type="caution">
    <text evidence="2">The sequence shown here is derived from an EMBL/GenBank/DDBJ whole genome shotgun (WGS) entry which is preliminary data.</text>
</comment>
<dbReference type="Proteomes" id="UP000734218">
    <property type="component" value="Unassembled WGS sequence"/>
</dbReference>
<dbReference type="PROSITE" id="PS51257">
    <property type="entry name" value="PROKAR_LIPOPROTEIN"/>
    <property type="match status" value="1"/>
</dbReference>
<feature type="domain" description="Putative auto-transporter adhesin head GIN" evidence="1">
    <location>
        <begin position="53"/>
        <end position="231"/>
    </location>
</feature>
<sequence>MRHFLIGAAFLLVACGEAASSENANVAQPAGNEAGAAVTGVADGDGRRFDVAAFDTVSLRGPDNIVLRVGPAYSVRATGDASALEALRIRRDGNTLVVGRRQGTSQGEATITVTLPRLLAANIAGAGDISIDAVRGNDLTLGIAGAGDIRTGTLEVGRLTASIAGAGSMTLSGTAEAANITIAGAGDVDAAALVASRAEVSTMGAGDVSLTVNGPANLSSMGVGDITVTGQTECTISRAGVGDVTCG</sequence>